<dbReference type="GO" id="GO:0050660">
    <property type="term" value="F:flavin adenine dinucleotide binding"/>
    <property type="evidence" value="ECO:0007669"/>
    <property type="project" value="TreeGrafter"/>
</dbReference>
<keyword evidence="9" id="KW-0520">NAD</keyword>
<dbReference type="PRINTS" id="PR00368">
    <property type="entry name" value="FADPNR"/>
</dbReference>
<gene>
    <name evidence="14" type="ORF">BSR29_00465</name>
</gene>
<keyword evidence="9" id="KW-0547">Nucleotide-binding</keyword>
<keyword evidence="6" id="KW-1015">Disulfide bond</keyword>
<dbReference type="RefSeq" id="WP_073708361.1">
    <property type="nucleotide sequence ID" value="NZ_MQSV01000001.1"/>
</dbReference>
<feature type="binding site" evidence="9">
    <location>
        <position position="269"/>
    </location>
    <ligand>
        <name>NAD(+)</name>
        <dbReference type="ChEBI" id="CHEBI:57540"/>
    </ligand>
</feature>
<dbReference type="InterPro" id="IPR004099">
    <property type="entry name" value="Pyr_nucl-diS_OxRdtase_dimer"/>
</dbReference>
<dbReference type="OrthoDB" id="4763248at2"/>
<dbReference type="SUPFAM" id="SSF55424">
    <property type="entry name" value="FAD/NAD-linked reductases, dimerisation (C-terminal) domain"/>
    <property type="match status" value="1"/>
</dbReference>
<keyword evidence="2 11" id="KW-0285">Flavoprotein</keyword>
<feature type="active site" description="Proton acceptor" evidence="8">
    <location>
        <position position="447"/>
    </location>
</feature>
<evidence type="ECO:0000256" key="10">
    <source>
        <dbReference type="PIRSR" id="PIRSR000350-4"/>
    </source>
</evidence>
<keyword evidence="5 11" id="KW-0560">Oxidoreductase</keyword>
<comment type="similarity">
    <text evidence="1 11">Belongs to the class-I pyridine nucleotide-disulfide oxidoreductase family.</text>
</comment>
<dbReference type="PRINTS" id="PR00411">
    <property type="entry name" value="PNDRDTASEI"/>
</dbReference>
<evidence type="ECO:0000256" key="8">
    <source>
        <dbReference type="PIRSR" id="PIRSR000350-2"/>
    </source>
</evidence>
<dbReference type="InterPro" id="IPR012999">
    <property type="entry name" value="Pyr_OxRdtase_I_AS"/>
</dbReference>
<dbReference type="Gene3D" id="3.50.50.60">
    <property type="entry name" value="FAD/NAD(P)-binding domain"/>
    <property type="match status" value="2"/>
</dbReference>
<dbReference type="Pfam" id="PF07992">
    <property type="entry name" value="Pyr_redox_2"/>
    <property type="match status" value="1"/>
</dbReference>
<feature type="binding site" evidence="9">
    <location>
        <begin position="178"/>
        <end position="185"/>
    </location>
    <ligand>
        <name>NAD(+)</name>
        <dbReference type="ChEBI" id="CHEBI:57540"/>
    </ligand>
</feature>
<evidence type="ECO:0000256" key="6">
    <source>
        <dbReference type="ARBA" id="ARBA00023157"/>
    </source>
</evidence>
<dbReference type="InterPro" id="IPR001100">
    <property type="entry name" value="Pyr_nuc-diS_OxRdtase"/>
</dbReference>
<comment type="caution">
    <text evidence="14">The sequence shown here is derived from an EMBL/GenBank/DDBJ whole genome shotgun (WGS) entry which is preliminary data.</text>
</comment>
<feature type="binding site" evidence="9">
    <location>
        <position position="310"/>
    </location>
    <ligand>
        <name>FAD</name>
        <dbReference type="ChEBI" id="CHEBI:57692"/>
    </ligand>
</feature>
<evidence type="ECO:0000259" key="12">
    <source>
        <dbReference type="Pfam" id="PF02852"/>
    </source>
</evidence>
<dbReference type="EMBL" id="MQSV01000001">
    <property type="protein sequence ID" value="OKL49471.1"/>
    <property type="molecule type" value="Genomic_DNA"/>
</dbReference>
<dbReference type="InterPro" id="IPR036188">
    <property type="entry name" value="FAD/NAD-bd_sf"/>
</dbReference>
<dbReference type="Gene3D" id="3.30.390.30">
    <property type="match status" value="1"/>
</dbReference>
<proteinExistence type="inferred from homology"/>
<dbReference type="PANTHER" id="PTHR43014:SF4">
    <property type="entry name" value="PYRIDINE NUCLEOTIDE-DISULFIDE OXIDOREDUCTASE RCLA-RELATED"/>
    <property type="match status" value="1"/>
</dbReference>
<dbReference type="STRING" id="1921764.BSR28_02010"/>
<comment type="cofactor">
    <cofactor evidence="9">
        <name>FAD</name>
        <dbReference type="ChEBI" id="CHEBI:57692"/>
    </cofactor>
    <text evidence="9">Binds 1 FAD per subunit.</text>
</comment>
<dbReference type="SUPFAM" id="SSF51905">
    <property type="entry name" value="FAD/NAD(P)-binding domain"/>
    <property type="match status" value="1"/>
</dbReference>
<dbReference type="GO" id="GO:0016668">
    <property type="term" value="F:oxidoreductase activity, acting on a sulfur group of donors, NAD(P) as acceptor"/>
    <property type="evidence" value="ECO:0007669"/>
    <property type="project" value="InterPro"/>
</dbReference>
<evidence type="ECO:0000256" key="2">
    <source>
        <dbReference type="ARBA" id="ARBA00022630"/>
    </source>
</evidence>
<protein>
    <submittedName>
        <fullName evidence="14">Pyridine nucleotide-disulfide oxidoreductase</fullName>
    </submittedName>
</protein>
<evidence type="ECO:0000256" key="11">
    <source>
        <dbReference type="RuleBase" id="RU003691"/>
    </source>
</evidence>
<accession>A0A1Q5PPF4</accession>
<feature type="domain" description="Pyridine nucleotide-disulphide oxidoreductase dimerisation" evidence="12">
    <location>
        <begin position="346"/>
        <end position="456"/>
    </location>
</feature>
<dbReference type="Pfam" id="PF02852">
    <property type="entry name" value="Pyr_redox_dim"/>
    <property type="match status" value="1"/>
</dbReference>
<name>A0A1Q5PPF4_9ACTO</name>
<evidence type="ECO:0000256" key="4">
    <source>
        <dbReference type="ARBA" id="ARBA00022857"/>
    </source>
</evidence>
<dbReference type="Proteomes" id="UP000186785">
    <property type="component" value="Unassembled WGS sequence"/>
</dbReference>
<feature type="binding site" evidence="9">
    <location>
        <position position="53"/>
    </location>
    <ligand>
        <name>FAD</name>
        <dbReference type="ChEBI" id="CHEBI:57692"/>
    </ligand>
</feature>
<evidence type="ECO:0000256" key="5">
    <source>
        <dbReference type="ARBA" id="ARBA00023002"/>
    </source>
</evidence>
<dbReference type="InterPro" id="IPR023753">
    <property type="entry name" value="FAD/NAD-binding_dom"/>
</dbReference>
<keyword evidence="3 9" id="KW-0274">FAD</keyword>
<feature type="disulfide bond" description="Redox-active" evidence="10">
    <location>
        <begin position="44"/>
        <end position="49"/>
    </location>
</feature>
<reference evidence="14 15" key="1">
    <citation type="submission" date="2016-11" db="EMBL/GenBank/DDBJ databases">
        <title>Actinomyces gypaetusis sp. nov. isolated from the vulture Gypaetus barbatus in Qinghai Tibet Plateau China.</title>
        <authorList>
            <person name="Meng X."/>
        </authorList>
    </citation>
    <scope>NUCLEOTIDE SEQUENCE [LARGE SCALE GENOMIC DNA]</scope>
    <source>
        <strain evidence="14 15">VUL4_2</strain>
    </source>
</reference>
<evidence type="ECO:0000256" key="9">
    <source>
        <dbReference type="PIRSR" id="PIRSR000350-3"/>
    </source>
</evidence>
<evidence type="ECO:0000313" key="14">
    <source>
        <dbReference type="EMBL" id="OKL49471.1"/>
    </source>
</evidence>
<dbReference type="PIRSF" id="PIRSF000350">
    <property type="entry name" value="Mercury_reductase_MerA"/>
    <property type="match status" value="1"/>
</dbReference>
<keyword evidence="4" id="KW-0521">NADP</keyword>
<keyword evidence="15" id="KW-1185">Reference proteome</keyword>
<evidence type="ECO:0000259" key="13">
    <source>
        <dbReference type="Pfam" id="PF07992"/>
    </source>
</evidence>
<keyword evidence="7 11" id="KW-0676">Redox-active center</keyword>
<feature type="domain" description="FAD/NAD(P)-binding" evidence="13">
    <location>
        <begin position="5"/>
        <end position="319"/>
    </location>
</feature>
<evidence type="ECO:0000256" key="3">
    <source>
        <dbReference type="ARBA" id="ARBA00022827"/>
    </source>
</evidence>
<dbReference type="AlphaFoldDB" id="A0A1Q5PPF4"/>
<evidence type="ECO:0000256" key="1">
    <source>
        <dbReference type="ARBA" id="ARBA00007532"/>
    </source>
</evidence>
<dbReference type="PROSITE" id="PS00076">
    <property type="entry name" value="PYRIDINE_REDOX_1"/>
    <property type="match status" value="1"/>
</dbReference>
<evidence type="ECO:0000313" key="15">
    <source>
        <dbReference type="Proteomes" id="UP000186785"/>
    </source>
</evidence>
<dbReference type="PANTHER" id="PTHR43014">
    <property type="entry name" value="MERCURIC REDUCTASE"/>
    <property type="match status" value="1"/>
</dbReference>
<dbReference type="InterPro" id="IPR016156">
    <property type="entry name" value="FAD/NAD-linked_Rdtase_dimer_sf"/>
</dbReference>
<evidence type="ECO:0000256" key="7">
    <source>
        <dbReference type="ARBA" id="ARBA00023284"/>
    </source>
</evidence>
<sequence>MENKFDLLVIGFGKAGKTLAGDAARQGKTVALVEQSDQMYGGTCINIGCVPTKALVHSADLFTAAGNDAAQQGAEAFSKAVAFRDKLTGAMRAKNFEMVDSNETATVITGKAEFVDAHTVKVSAGNDTLELTADTIVINTGAVPVMLPIEGLRESKYVVDSTDFQKNPELPGRLAVIGGGPIGIEFASLAANFGAQVTVFEAAPKLFGRSDQDVADVALELLKDQGMELFAGVRINKVVDTENGVELHYQDAEGNEKVWSGDRVLAATGRKPATEGLNVEAAGLELGKRGEVVVDEYCRTNQDHIFAVGDVNGGLQFTYISLDDYRVVKDQLFGEGKRSVKDRVAVPNTIFITPPLASVGLTEDAAREAGKNIKVGVKPVAAVATMPWAKIVKQPKGIMKFVIDADSDQVLGAQLLMPEAAEVINLVAVAMRYGITASDLRDGIYTHPSATEGIAEVIAAAK</sequence>
<feature type="binding site" evidence="9">
    <location>
        <position position="201"/>
    </location>
    <ligand>
        <name>NAD(+)</name>
        <dbReference type="ChEBI" id="CHEBI:57540"/>
    </ligand>
</feature>
<organism evidence="14 15">
    <name type="scientific">Boudabousia liubingyangii</name>
    <dbReference type="NCBI Taxonomy" id="1921764"/>
    <lineage>
        <taxon>Bacteria</taxon>
        <taxon>Bacillati</taxon>
        <taxon>Actinomycetota</taxon>
        <taxon>Actinomycetes</taxon>
        <taxon>Actinomycetales</taxon>
        <taxon>Actinomycetaceae</taxon>
        <taxon>Boudabousia</taxon>
    </lineage>
</organism>
<dbReference type="GO" id="GO:0003955">
    <property type="term" value="F:NAD(P)H dehydrogenase (quinone) activity"/>
    <property type="evidence" value="ECO:0007669"/>
    <property type="project" value="TreeGrafter"/>
</dbReference>